<evidence type="ECO:0000313" key="2">
    <source>
        <dbReference type="Proteomes" id="UP001054902"/>
    </source>
</evidence>
<evidence type="ECO:0000313" key="1">
    <source>
        <dbReference type="EMBL" id="GFH56660.1"/>
    </source>
</evidence>
<proteinExistence type="predicted"/>
<gene>
    <name evidence="1" type="ORF">CTEN210_13136</name>
</gene>
<name>A0AAD3HAR1_9STRA</name>
<dbReference type="Proteomes" id="UP001054902">
    <property type="component" value="Unassembled WGS sequence"/>
</dbReference>
<comment type="caution">
    <text evidence="1">The sequence shown here is derived from an EMBL/GenBank/DDBJ whole genome shotgun (WGS) entry which is preliminary data.</text>
</comment>
<protein>
    <submittedName>
        <fullName evidence="1">Uncharacterized protein</fullName>
    </submittedName>
</protein>
<dbReference type="AlphaFoldDB" id="A0AAD3HAR1"/>
<organism evidence="1 2">
    <name type="scientific">Chaetoceros tenuissimus</name>
    <dbReference type="NCBI Taxonomy" id="426638"/>
    <lineage>
        <taxon>Eukaryota</taxon>
        <taxon>Sar</taxon>
        <taxon>Stramenopiles</taxon>
        <taxon>Ochrophyta</taxon>
        <taxon>Bacillariophyta</taxon>
        <taxon>Coscinodiscophyceae</taxon>
        <taxon>Chaetocerotophycidae</taxon>
        <taxon>Chaetocerotales</taxon>
        <taxon>Chaetocerotaceae</taxon>
        <taxon>Chaetoceros</taxon>
    </lineage>
</organism>
<reference evidence="1 2" key="1">
    <citation type="journal article" date="2021" name="Sci. Rep.">
        <title>The genome of the diatom Chaetoceros tenuissimus carries an ancient integrated fragment of an extant virus.</title>
        <authorList>
            <person name="Hongo Y."/>
            <person name="Kimura K."/>
            <person name="Takaki Y."/>
            <person name="Yoshida Y."/>
            <person name="Baba S."/>
            <person name="Kobayashi G."/>
            <person name="Nagasaki K."/>
            <person name="Hano T."/>
            <person name="Tomaru Y."/>
        </authorList>
    </citation>
    <scope>NUCLEOTIDE SEQUENCE [LARGE SCALE GENOMIC DNA]</scope>
    <source>
        <strain evidence="1 2">NIES-3715</strain>
    </source>
</reference>
<sequence>MFQILTLTKGLNILSKKFMGSIVLFNYEEEDKGPKLLGQEGKDSFEIIFKEIQNELNMIESKKGTFALFLDYTSMDSNAYSDNRSSILHTVNPNFVNNTTQISEEARREFWKTSSTCVNICLGKISSDQPLQLARYRSRKYEKGYQKRIW</sequence>
<dbReference type="EMBL" id="BLLK01000055">
    <property type="protein sequence ID" value="GFH56660.1"/>
    <property type="molecule type" value="Genomic_DNA"/>
</dbReference>
<keyword evidence="2" id="KW-1185">Reference proteome</keyword>
<accession>A0AAD3HAR1</accession>